<evidence type="ECO:0000256" key="1">
    <source>
        <dbReference type="ARBA" id="ARBA00008239"/>
    </source>
</evidence>
<gene>
    <name evidence="6" type="ORF">SAMN02983006_02897</name>
</gene>
<dbReference type="EMBL" id="FOTI01000083">
    <property type="protein sequence ID" value="SFM14371.1"/>
    <property type="molecule type" value="Genomic_DNA"/>
</dbReference>
<dbReference type="SUPFAM" id="SSF109604">
    <property type="entry name" value="HD-domain/PDEase-like"/>
    <property type="match status" value="1"/>
</dbReference>
<dbReference type="Pfam" id="PF13589">
    <property type="entry name" value="HATPase_c_3"/>
    <property type="match status" value="1"/>
</dbReference>
<comment type="similarity">
    <text evidence="1">Belongs to the heat shock protein 90 family.</text>
</comment>
<reference evidence="6 7" key="1">
    <citation type="submission" date="2016-10" db="EMBL/GenBank/DDBJ databases">
        <authorList>
            <person name="de Groot N.N."/>
        </authorList>
    </citation>
    <scope>NUCLEOTIDE SEQUENCE [LARGE SCALE GENOMIC DNA]</scope>
    <source>
        <strain evidence="6 7">ATCC 51327</strain>
    </source>
</reference>
<dbReference type="InterPro" id="IPR001404">
    <property type="entry name" value="Hsp90_fam"/>
</dbReference>
<dbReference type="GO" id="GO:0016887">
    <property type="term" value="F:ATP hydrolysis activity"/>
    <property type="evidence" value="ECO:0007669"/>
    <property type="project" value="InterPro"/>
</dbReference>
<dbReference type="InterPro" id="IPR036890">
    <property type="entry name" value="HATPase_C_sf"/>
</dbReference>
<keyword evidence="2" id="KW-0547">Nucleotide-binding</keyword>
<keyword evidence="6" id="KW-0418">Kinase</keyword>
<dbReference type="SMART" id="SM00471">
    <property type="entry name" value="HDc"/>
    <property type="match status" value="1"/>
</dbReference>
<evidence type="ECO:0000259" key="5">
    <source>
        <dbReference type="SMART" id="SM00471"/>
    </source>
</evidence>
<protein>
    <submittedName>
        <fullName evidence="6">Histidine kinase-, DNA gyrase B-, and HSP90-like ATPase</fullName>
    </submittedName>
</protein>
<evidence type="ECO:0000313" key="6">
    <source>
        <dbReference type="EMBL" id="SFM14371.1"/>
    </source>
</evidence>
<organism evidence="6 7">
    <name type="scientific">Halanaerobium salsuginis</name>
    <dbReference type="NCBI Taxonomy" id="29563"/>
    <lineage>
        <taxon>Bacteria</taxon>
        <taxon>Bacillati</taxon>
        <taxon>Bacillota</taxon>
        <taxon>Clostridia</taxon>
        <taxon>Halanaerobiales</taxon>
        <taxon>Halanaerobiaceae</taxon>
        <taxon>Halanaerobium</taxon>
    </lineage>
</organism>
<keyword evidence="7" id="KW-1185">Reference proteome</keyword>
<dbReference type="RefSeq" id="WP_089862857.1">
    <property type="nucleotide sequence ID" value="NZ_FOTI01000083.1"/>
</dbReference>
<evidence type="ECO:0000256" key="3">
    <source>
        <dbReference type="ARBA" id="ARBA00022840"/>
    </source>
</evidence>
<dbReference type="GO" id="GO:0005524">
    <property type="term" value="F:ATP binding"/>
    <property type="evidence" value="ECO:0007669"/>
    <property type="project" value="UniProtKB-KW"/>
</dbReference>
<dbReference type="AlphaFoldDB" id="A0A1I4NFU7"/>
<evidence type="ECO:0000256" key="2">
    <source>
        <dbReference type="ARBA" id="ARBA00022741"/>
    </source>
</evidence>
<keyword evidence="4" id="KW-0143">Chaperone</keyword>
<feature type="domain" description="HD/PDEase" evidence="5">
    <location>
        <begin position="51"/>
        <end position="219"/>
    </location>
</feature>
<dbReference type="OrthoDB" id="1837345at2"/>
<dbReference type="GO" id="GO:0051082">
    <property type="term" value="F:unfolded protein binding"/>
    <property type="evidence" value="ECO:0007669"/>
    <property type="project" value="InterPro"/>
</dbReference>
<dbReference type="InterPro" id="IPR003607">
    <property type="entry name" value="HD/PDEase_dom"/>
</dbReference>
<dbReference type="Gene3D" id="3.30.565.10">
    <property type="entry name" value="Histidine kinase-like ATPase, C-terminal domain"/>
    <property type="match status" value="1"/>
</dbReference>
<dbReference type="GO" id="GO:0016301">
    <property type="term" value="F:kinase activity"/>
    <property type="evidence" value="ECO:0007669"/>
    <property type="project" value="UniProtKB-KW"/>
</dbReference>
<dbReference type="STRING" id="29563.SAMN02983006_02897"/>
<keyword evidence="6" id="KW-0808">Transferase</keyword>
<name>A0A1I4NFU7_9FIRM</name>
<dbReference type="PANTHER" id="PTHR11528">
    <property type="entry name" value="HEAT SHOCK PROTEIN 90 FAMILY MEMBER"/>
    <property type="match status" value="1"/>
</dbReference>
<evidence type="ECO:0000256" key="4">
    <source>
        <dbReference type="ARBA" id="ARBA00023186"/>
    </source>
</evidence>
<dbReference type="GO" id="GO:0140662">
    <property type="term" value="F:ATP-dependent protein folding chaperone"/>
    <property type="evidence" value="ECO:0007669"/>
    <property type="project" value="InterPro"/>
</dbReference>
<dbReference type="Pfam" id="PF24391">
    <property type="entry name" value="HD-CE"/>
    <property type="match status" value="1"/>
</dbReference>
<dbReference type="SUPFAM" id="SSF55874">
    <property type="entry name" value="ATPase domain of HSP90 chaperone/DNA topoisomerase II/histidine kinase"/>
    <property type="match status" value="1"/>
</dbReference>
<dbReference type="InterPro" id="IPR056471">
    <property type="entry name" value="HD-CE"/>
</dbReference>
<accession>A0A1I4NFU7</accession>
<proteinExistence type="inferred from homology"/>
<keyword evidence="3" id="KW-0067">ATP-binding</keyword>
<dbReference type="Proteomes" id="UP000199006">
    <property type="component" value="Unassembled WGS sequence"/>
</dbReference>
<evidence type="ECO:0000313" key="7">
    <source>
        <dbReference type="Proteomes" id="UP000199006"/>
    </source>
</evidence>
<sequence length="874" mass="101144">MSVKNPIIELEKTKLWKYLYEINKEYAQKSKVFVQKISPLLSSIHNHFPYYTRHDVHHGYEVLIRMEQIIDSNCLKKGSEIAFNSEETFLLICSAYSHDLGMTVFPGEAEKLCDKFELNDKDDWETDNDLQDFLREHHSRRGGKYILDHYKELVIPKKLIGFLNELMRSHNLSIHELEVQLDRRVATGEKEIDLKQLACILCIADALEFSDTRVIDGVLDNLEKRTEPRAQISYRENMKHICIGDNVAIGSDGKVIFSGSFEKPEVLNIAHKTVDLIENWVKQYCDIDYKSSKKRLKLRSDSFIRDFNIIGVDFERLGIRIKKENIINLISSNSTWSNDNSVPLRELLQNSVEACRYRQYNTPESRQYTPKIKVDFDRNNSSIIIEDNGCGMSKNIILNNFLTIGNSRANMEVYKSYGYNSLARFGIGFWSVFTIASEAVVETAPFELLNNKNISYKVSGYKFKVSIEKFKDYTVFKPLKRKVGTKIILKLKDDISMDDILIKLHNQIFCSKIPIEISTLEEKKYISKKPVPADYKEVFSAKRSIAHDSNVKLFKWKKQKSNLEASISLAYRIENGKATFLLEDGESSMLTLTGHNTSSKIGICGFKIQSRIEHLCFDIDRVGCYYINTLDPQDFEFRLDRHALLNSPKVKKFKIQLANFIHDGYREFLRKFNSYTPEYIYNLNMQSRLHGGNVYDKYTKDNLFIGSQNYSDLICFKLYKVEKNKELRNANINYITLDELLEMSVNIWTCQTSISHNFRSSAKGIHISAKQLLKTLYDYVLNKGNLKNDNYLLEPCVEGSMLYDNDSNAEIHIMDVNIPVSQTNYITDYTNIIKISTDTIVPSEEHNCVIAVILQFNPVKFISLNQYKIAKNTA</sequence>